<keyword evidence="6 8" id="KW-1133">Transmembrane helix</keyword>
<feature type="transmembrane region" description="Helical" evidence="8">
    <location>
        <begin position="102"/>
        <end position="119"/>
    </location>
</feature>
<feature type="transmembrane region" description="Helical" evidence="8">
    <location>
        <begin position="37"/>
        <end position="57"/>
    </location>
</feature>
<protein>
    <submittedName>
        <fullName evidence="10">Unannotated protein</fullName>
    </submittedName>
</protein>
<feature type="domain" description="EamA" evidence="9">
    <location>
        <begin position="151"/>
        <end position="281"/>
    </location>
</feature>
<keyword evidence="3" id="KW-0813">Transport</keyword>
<evidence type="ECO:0000256" key="7">
    <source>
        <dbReference type="ARBA" id="ARBA00023136"/>
    </source>
</evidence>
<dbReference type="SUPFAM" id="SSF103481">
    <property type="entry name" value="Multidrug resistance efflux transporter EmrE"/>
    <property type="match status" value="2"/>
</dbReference>
<dbReference type="InterPro" id="IPR037185">
    <property type="entry name" value="EmrE-like"/>
</dbReference>
<keyword evidence="7 8" id="KW-0472">Membrane</keyword>
<evidence type="ECO:0000256" key="1">
    <source>
        <dbReference type="ARBA" id="ARBA00004651"/>
    </source>
</evidence>
<comment type="subcellular location">
    <subcellularLocation>
        <location evidence="1">Cell membrane</location>
        <topology evidence="1">Multi-pass membrane protein</topology>
    </subcellularLocation>
</comment>
<proteinExistence type="inferred from homology"/>
<feature type="transmembrane region" description="Helical" evidence="8">
    <location>
        <begin position="69"/>
        <end position="90"/>
    </location>
</feature>
<feature type="transmembrane region" description="Helical" evidence="8">
    <location>
        <begin position="211"/>
        <end position="233"/>
    </location>
</feature>
<evidence type="ECO:0000256" key="6">
    <source>
        <dbReference type="ARBA" id="ARBA00022989"/>
    </source>
</evidence>
<evidence type="ECO:0000256" key="5">
    <source>
        <dbReference type="ARBA" id="ARBA00022692"/>
    </source>
</evidence>
<dbReference type="GO" id="GO:0005886">
    <property type="term" value="C:plasma membrane"/>
    <property type="evidence" value="ECO:0007669"/>
    <property type="project" value="UniProtKB-SubCell"/>
</dbReference>
<evidence type="ECO:0000256" key="8">
    <source>
        <dbReference type="SAM" id="Phobius"/>
    </source>
</evidence>
<accession>A0A6J6UHN5</accession>
<name>A0A6J6UHN5_9ZZZZ</name>
<feature type="transmembrane region" description="Helical" evidence="8">
    <location>
        <begin position="126"/>
        <end position="144"/>
    </location>
</feature>
<dbReference type="NCBIfam" id="TIGR00688">
    <property type="entry name" value="rarD"/>
    <property type="match status" value="1"/>
</dbReference>
<feature type="transmembrane region" description="Helical" evidence="8">
    <location>
        <begin position="240"/>
        <end position="259"/>
    </location>
</feature>
<feature type="transmembrane region" description="Helical" evidence="8">
    <location>
        <begin position="7"/>
        <end position="25"/>
    </location>
</feature>
<organism evidence="10">
    <name type="scientific">freshwater metagenome</name>
    <dbReference type="NCBI Taxonomy" id="449393"/>
    <lineage>
        <taxon>unclassified sequences</taxon>
        <taxon>metagenomes</taxon>
        <taxon>ecological metagenomes</taxon>
    </lineage>
</organism>
<feature type="transmembrane region" description="Helical" evidence="8">
    <location>
        <begin position="177"/>
        <end position="199"/>
    </location>
</feature>
<dbReference type="PANTHER" id="PTHR22911">
    <property type="entry name" value="ACYL-MALONYL CONDENSING ENZYME-RELATED"/>
    <property type="match status" value="1"/>
</dbReference>
<evidence type="ECO:0000256" key="3">
    <source>
        <dbReference type="ARBA" id="ARBA00022448"/>
    </source>
</evidence>
<comment type="similarity">
    <text evidence="2">Belongs to the EamA transporter family.</text>
</comment>
<feature type="domain" description="EamA" evidence="9">
    <location>
        <begin position="6"/>
        <end position="141"/>
    </location>
</feature>
<dbReference type="InterPro" id="IPR004626">
    <property type="entry name" value="RarD"/>
</dbReference>
<keyword evidence="5 8" id="KW-0812">Transmembrane</keyword>
<keyword evidence="4" id="KW-1003">Cell membrane</keyword>
<evidence type="ECO:0000259" key="9">
    <source>
        <dbReference type="Pfam" id="PF00892"/>
    </source>
</evidence>
<dbReference type="Pfam" id="PF00892">
    <property type="entry name" value="EamA"/>
    <property type="match status" value="2"/>
</dbReference>
<feature type="transmembrane region" description="Helical" evidence="8">
    <location>
        <begin position="150"/>
        <end position="165"/>
    </location>
</feature>
<feature type="transmembrane region" description="Helical" evidence="8">
    <location>
        <begin position="265"/>
        <end position="286"/>
    </location>
</feature>
<evidence type="ECO:0000313" key="10">
    <source>
        <dbReference type="EMBL" id="CAB4759312.1"/>
    </source>
</evidence>
<gene>
    <name evidence="10" type="ORF">UFOPK2761_02528</name>
</gene>
<evidence type="ECO:0000256" key="2">
    <source>
        <dbReference type="ARBA" id="ARBA00007362"/>
    </source>
</evidence>
<dbReference type="AlphaFoldDB" id="A0A6J6UHN5"/>
<dbReference type="PANTHER" id="PTHR22911:SF137">
    <property type="entry name" value="SOLUTE CARRIER FAMILY 35 MEMBER G2-RELATED"/>
    <property type="match status" value="1"/>
</dbReference>
<reference evidence="10" key="1">
    <citation type="submission" date="2020-05" db="EMBL/GenBank/DDBJ databases">
        <authorList>
            <person name="Chiriac C."/>
            <person name="Salcher M."/>
            <person name="Ghai R."/>
            <person name="Kavagutti S V."/>
        </authorList>
    </citation>
    <scope>NUCLEOTIDE SEQUENCE</scope>
</reference>
<evidence type="ECO:0000256" key="4">
    <source>
        <dbReference type="ARBA" id="ARBA00022475"/>
    </source>
</evidence>
<dbReference type="EMBL" id="CAEZYQ010000022">
    <property type="protein sequence ID" value="CAB4759312.1"/>
    <property type="molecule type" value="Genomic_DNA"/>
</dbReference>
<sequence length="302" mass="32020">MNDAGRGVALGAAAYLMWGLFPLYFPLLEPAGSLEILAHRVVWSTLTVGVLVLLLRLRSTLAEVLRDRRTVVLLCLAALAISVNWGAYIYGVTSGRVVETALGYFINPLVTVLMGVVVLKERLRPLQWAALAVAAVAVVVLALAYGRPPWVAIVLALSFACYGLAKKTASVGAVESLAVETAVLAPLALGFLLFIGLAGTAEAGQHGVGHALLFTTTGIVTAVPLICFGAAATRVPLSTIGLLQYLAPVLQFLLGVLWFREEMPAARWVGFVLVWIALVVFTAEALTHRRRQLALAAEASAV</sequence>
<dbReference type="InterPro" id="IPR000620">
    <property type="entry name" value="EamA_dom"/>
</dbReference>